<dbReference type="InterPro" id="IPR036282">
    <property type="entry name" value="Glutathione-S-Trfase_C_sf"/>
</dbReference>
<dbReference type="Gene3D" id="1.20.1050.10">
    <property type="match status" value="1"/>
</dbReference>
<dbReference type="InterPro" id="IPR004045">
    <property type="entry name" value="Glutathione_S-Trfase_N"/>
</dbReference>
<evidence type="ECO:0000313" key="5">
    <source>
        <dbReference type="Proteomes" id="UP001172155"/>
    </source>
</evidence>
<dbReference type="PROSITE" id="PS50405">
    <property type="entry name" value="GST_CTER"/>
    <property type="match status" value="1"/>
</dbReference>
<comment type="similarity">
    <text evidence="1">Belongs to the GST superfamily.</text>
</comment>
<dbReference type="PANTHER" id="PTHR44051:SF9">
    <property type="entry name" value="GLUTATHIONE S-TRANSFERASE 1"/>
    <property type="match status" value="1"/>
</dbReference>
<feature type="domain" description="GST N-terminal" evidence="2">
    <location>
        <begin position="5"/>
        <end position="92"/>
    </location>
</feature>
<reference evidence="4" key="1">
    <citation type="submission" date="2023-06" db="EMBL/GenBank/DDBJ databases">
        <title>Genome-scale phylogeny and comparative genomics of the fungal order Sordariales.</title>
        <authorList>
            <consortium name="Lawrence Berkeley National Laboratory"/>
            <person name="Hensen N."/>
            <person name="Bonometti L."/>
            <person name="Westerberg I."/>
            <person name="Brannstrom I.O."/>
            <person name="Guillou S."/>
            <person name="Cros-Aarteil S."/>
            <person name="Calhoun S."/>
            <person name="Haridas S."/>
            <person name="Kuo A."/>
            <person name="Mondo S."/>
            <person name="Pangilinan J."/>
            <person name="Riley R."/>
            <person name="LaButti K."/>
            <person name="Andreopoulos B."/>
            <person name="Lipzen A."/>
            <person name="Chen C."/>
            <person name="Yanf M."/>
            <person name="Daum C."/>
            <person name="Ng V."/>
            <person name="Clum A."/>
            <person name="Steindorff A."/>
            <person name="Ohm R."/>
            <person name="Martin F."/>
            <person name="Silar P."/>
            <person name="Natvig D."/>
            <person name="Lalanne C."/>
            <person name="Gautier V."/>
            <person name="Ament-velasquez S.L."/>
            <person name="Kruys A."/>
            <person name="Hutchinson M.I."/>
            <person name="Powell A.J."/>
            <person name="Barry K."/>
            <person name="Miller A.N."/>
            <person name="Grigoriev I.V."/>
            <person name="Debuchy R."/>
            <person name="Gladieux P."/>
            <person name="Thoren M.H."/>
            <person name="Johannesson H."/>
        </authorList>
    </citation>
    <scope>NUCLEOTIDE SEQUENCE</scope>
    <source>
        <strain evidence="4">SMH3187-1</strain>
    </source>
</reference>
<dbReference type="EMBL" id="JAUKUD010000007">
    <property type="protein sequence ID" value="KAK0738206.1"/>
    <property type="molecule type" value="Genomic_DNA"/>
</dbReference>
<dbReference type="SUPFAM" id="SSF52833">
    <property type="entry name" value="Thioredoxin-like"/>
    <property type="match status" value="1"/>
</dbReference>
<protein>
    <recommendedName>
        <fullName evidence="6">Glutathione S-transferase</fullName>
    </recommendedName>
</protein>
<gene>
    <name evidence="4" type="ORF">B0T18DRAFT_241073</name>
</gene>
<dbReference type="AlphaFoldDB" id="A0AA40BPZ5"/>
<dbReference type="Proteomes" id="UP001172155">
    <property type="component" value="Unassembled WGS sequence"/>
</dbReference>
<dbReference type="SFLD" id="SFLDS00019">
    <property type="entry name" value="Glutathione_Transferase_(cytos"/>
    <property type="match status" value="1"/>
</dbReference>
<dbReference type="SFLD" id="SFLDG00358">
    <property type="entry name" value="Main_(cytGST)"/>
    <property type="match status" value="1"/>
</dbReference>
<feature type="domain" description="GST C-terminal" evidence="3">
    <location>
        <begin position="110"/>
        <end position="261"/>
    </location>
</feature>
<dbReference type="Gene3D" id="3.40.30.10">
    <property type="entry name" value="Glutaredoxin"/>
    <property type="match status" value="1"/>
</dbReference>
<dbReference type="PANTHER" id="PTHR44051">
    <property type="entry name" value="GLUTATHIONE S-TRANSFERASE-RELATED"/>
    <property type="match status" value="1"/>
</dbReference>
<dbReference type="InterPro" id="IPR040079">
    <property type="entry name" value="Glutathione_S-Trfase"/>
</dbReference>
<evidence type="ECO:0000259" key="3">
    <source>
        <dbReference type="PROSITE" id="PS50405"/>
    </source>
</evidence>
<dbReference type="InterPro" id="IPR004046">
    <property type="entry name" value="GST_C"/>
</dbReference>
<dbReference type="PROSITE" id="PS50404">
    <property type="entry name" value="GST_NTER"/>
    <property type="match status" value="1"/>
</dbReference>
<evidence type="ECO:0008006" key="6">
    <source>
        <dbReference type="Google" id="ProtNLM"/>
    </source>
</evidence>
<dbReference type="InterPro" id="IPR010987">
    <property type="entry name" value="Glutathione-S-Trfase_C-like"/>
</dbReference>
<organism evidence="4 5">
    <name type="scientific">Schizothecium vesticola</name>
    <dbReference type="NCBI Taxonomy" id="314040"/>
    <lineage>
        <taxon>Eukaryota</taxon>
        <taxon>Fungi</taxon>
        <taxon>Dikarya</taxon>
        <taxon>Ascomycota</taxon>
        <taxon>Pezizomycotina</taxon>
        <taxon>Sordariomycetes</taxon>
        <taxon>Sordariomycetidae</taxon>
        <taxon>Sordariales</taxon>
        <taxon>Schizotheciaceae</taxon>
        <taxon>Schizothecium</taxon>
    </lineage>
</organism>
<dbReference type="SUPFAM" id="SSF47616">
    <property type="entry name" value="GST C-terminal domain-like"/>
    <property type="match status" value="1"/>
</dbReference>
<name>A0AA40BPZ5_9PEZI</name>
<evidence type="ECO:0000256" key="1">
    <source>
        <dbReference type="ARBA" id="ARBA00007409"/>
    </source>
</evidence>
<sequence length="265" mass="29935">MAEDDVKVTLHWLNGSRAQGILWLLEELQVPYELDVHHRLPSMLAPPELEKIHPLGKSPLVTVTSSALAEPIVLAESGFIVQYLSEHFPSARRLFPTRWKEGREGTVGGETEESMRYQYLMHYVEGSFMATMSLHFIMMGLKSKNVPFLIRPLTSLVANQVQGLVSIPNMKKHFALLEQYLETSPGSGQYLCGDELTGVDIMLAFPLQSGSTTGMFETMTAWEKGTFKDTFPKLQAYNERISKEPGWIRSEEKIREVEGKFSLLP</sequence>
<proteinExistence type="inferred from homology"/>
<accession>A0AA40BPZ5</accession>
<evidence type="ECO:0000313" key="4">
    <source>
        <dbReference type="EMBL" id="KAK0738206.1"/>
    </source>
</evidence>
<dbReference type="Pfam" id="PF13409">
    <property type="entry name" value="GST_N_2"/>
    <property type="match status" value="1"/>
</dbReference>
<keyword evidence="5" id="KW-1185">Reference proteome</keyword>
<dbReference type="Pfam" id="PF14497">
    <property type="entry name" value="GST_C_3"/>
    <property type="match status" value="1"/>
</dbReference>
<evidence type="ECO:0000259" key="2">
    <source>
        <dbReference type="PROSITE" id="PS50404"/>
    </source>
</evidence>
<dbReference type="InterPro" id="IPR036249">
    <property type="entry name" value="Thioredoxin-like_sf"/>
</dbReference>
<comment type="caution">
    <text evidence="4">The sequence shown here is derived from an EMBL/GenBank/DDBJ whole genome shotgun (WGS) entry which is preliminary data.</text>
</comment>
<dbReference type="CDD" id="cd03046">
    <property type="entry name" value="GST_N_GTT1_like"/>
    <property type="match status" value="1"/>
</dbReference>